<dbReference type="AlphaFoldDB" id="A0A164NJM6"/>
<dbReference type="Proteomes" id="UP000076722">
    <property type="component" value="Unassembled WGS sequence"/>
</dbReference>
<dbReference type="InterPro" id="IPR029058">
    <property type="entry name" value="AB_hydrolase_fold"/>
</dbReference>
<evidence type="ECO:0000259" key="1">
    <source>
        <dbReference type="Pfam" id="PF12697"/>
    </source>
</evidence>
<dbReference type="EMBL" id="KV419444">
    <property type="protein sequence ID" value="KZS87770.1"/>
    <property type="molecule type" value="Genomic_DNA"/>
</dbReference>
<feature type="domain" description="AB hydrolase-1" evidence="1">
    <location>
        <begin position="49"/>
        <end position="247"/>
    </location>
</feature>
<sequence length="285" mass="32982">MMNWLCETYIVDQRPSYHYRVIGNRYQPDVPIHRTRRQPGPETVNHISLVFLHAAGMFKECFEPVIELLFDEYSFNPGKALVIDEAWSIECPNHGYSSVLNRDDIRTDNRDFWPIQEYSKAAYTYLTGKPGGHDLSKRRLVLIGHSFGAVIMYVYTSSGKPTPRQIKDKFKMSRPFLTQMQPKIHFESIILGDPVISPRGREKDLVGKFFMDVSLSRKDIWENREEARKYLDGSKAFKHWPSAMKTLFVCGNGASRLTSMPWFETNKRPANPIGTYGQHNAVLRE</sequence>
<protein>
    <recommendedName>
        <fullName evidence="1">AB hydrolase-1 domain-containing protein</fullName>
    </recommendedName>
</protein>
<evidence type="ECO:0000313" key="3">
    <source>
        <dbReference type="Proteomes" id="UP000076722"/>
    </source>
</evidence>
<dbReference type="InterPro" id="IPR000073">
    <property type="entry name" value="AB_hydrolase_1"/>
</dbReference>
<gene>
    <name evidence="2" type="ORF">SISNIDRAFT_498281</name>
</gene>
<dbReference type="SUPFAM" id="SSF53474">
    <property type="entry name" value="alpha/beta-Hydrolases"/>
    <property type="match status" value="1"/>
</dbReference>
<organism evidence="2 3">
    <name type="scientific">Sistotremastrum niveocremeum HHB9708</name>
    <dbReference type="NCBI Taxonomy" id="1314777"/>
    <lineage>
        <taxon>Eukaryota</taxon>
        <taxon>Fungi</taxon>
        <taxon>Dikarya</taxon>
        <taxon>Basidiomycota</taxon>
        <taxon>Agaricomycotina</taxon>
        <taxon>Agaricomycetes</taxon>
        <taxon>Sistotremastrales</taxon>
        <taxon>Sistotremastraceae</taxon>
        <taxon>Sertulicium</taxon>
        <taxon>Sertulicium niveocremeum</taxon>
    </lineage>
</organism>
<keyword evidence="3" id="KW-1185">Reference proteome</keyword>
<name>A0A164NJM6_9AGAM</name>
<reference evidence="2 3" key="1">
    <citation type="journal article" date="2016" name="Mol. Biol. Evol.">
        <title>Comparative Genomics of Early-Diverging Mushroom-Forming Fungi Provides Insights into the Origins of Lignocellulose Decay Capabilities.</title>
        <authorList>
            <person name="Nagy L.G."/>
            <person name="Riley R."/>
            <person name="Tritt A."/>
            <person name="Adam C."/>
            <person name="Daum C."/>
            <person name="Floudas D."/>
            <person name="Sun H."/>
            <person name="Yadav J.S."/>
            <person name="Pangilinan J."/>
            <person name="Larsson K.H."/>
            <person name="Matsuura K."/>
            <person name="Barry K."/>
            <person name="Labutti K."/>
            <person name="Kuo R."/>
            <person name="Ohm R.A."/>
            <person name="Bhattacharya S.S."/>
            <person name="Shirouzu T."/>
            <person name="Yoshinaga Y."/>
            <person name="Martin F.M."/>
            <person name="Grigoriev I.V."/>
            <person name="Hibbett D.S."/>
        </authorList>
    </citation>
    <scope>NUCLEOTIDE SEQUENCE [LARGE SCALE GENOMIC DNA]</scope>
    <source>
        <strain evidence="2 3">HHB9708</strain>
    </source>
</reference>
<dbReference type="Gene3D" id="3.40.50.1820">
    <property type="entry name" value="alpha/beta hydrolase"/>
    <property type="match status" value="1"/>
</dbReference>
<evidence type="ECO:0000313" key="2">
    <source>
        <dbReference type="EMBL" id="KZS87770.1"/>
    </source>
</evidence>
<proteinExistence type="predicted"/>
<accession>A0A164NJM6</accession>
<dbReference type="Pfam" id="PF12697">
    <property type="entry name" value="Abhydrolase_6"/>
    <property type="match status" value="1"/>
</dbReference>